<dbReference type="GO" id="GO:0045493">
    <property type="term" value="P:xylan catabolic process"/>
    <property type="evidence" value="ECO:0007669"/>
    <property type="project" value="InterPro"/>
</dbReference>
<evidence type="ECO:0000259" key="4">
    <source>
        <dbReference type="SMART" id="SM01217"/>
    </source>
</evidence>
<dbReference type="PANTHER" id="PTHR42721:SF3">
    <property type="entry name" value="BETA-D-XYLOSIDASE 5-RELATED"/>
    <property type="match status" value="1"/>
</dbReference>
<dbReference type="InterPro" id="IPR044993">
    <property type="entry name" value="BXL"/>
</dbReference>
<dbReference type="InterPro" id="IPR036962">
    <property type="entry name" value="Glyco_hydro_3_N_sf"/>
</dbReference>
<keyword evidence="2" id="KW-0732">Signal</keyword>
<dbReference type="Gene3D" id="2.60.120.380">
    <property type="match status" value="1"/>
</dbReference>
<comment type="similarity">
    <text evidence="1">Belongs to the glycosyl hydrolase 3 family.</text>
</comment>
<dbReference type="GO" id="GO:0046556">
    <property type="term" value="F:alpha-L-arabinofuranosidase activity"/>
    <property type="evidence" value="ECO:0007669"/>
    <property type="project" value="TreeGrafter"/>
</dbReference>
<dbReference type="SUPFAM" id="SSF50405">
    <property type="entry name" value="Actin-crosslinking proteins"/>
    <property type="match status" value="1"/>
</dbReference>
<dbReference type="Gene3D" id="3.20.20.300">
    <property type="entry name" value="Glycoside hydrolase, family 3, N-terminal domain"/>
    <property type="match status" value="1"/>
</dbReference>
<dbReference type="SUPFAM" id="SSF51445">
    <property type="entry name" value="(Trans)glycosidases"/>
    <property type="match status" value="1"/>
</dbReference>
<dbReference type="GO" id="GO:0031222">
    <property type="term" value="P:arabinan catabolic process"/>
    <property type="evidence" value="ECO:0007669"/>
    <property type="project" value="TreeGrafter"/>
</dbReference>
<reference evidence="5 6" key="1">
    <citation type="submission" date="2019-07" db="EMBL/GenBank/DDBJ databases">
        <title>Whole genome shotgun sequence of Cellulomonas soli NBRC 109434.</title>
        <authorList>
            <person name="Hosoyama A."/>
            <person name="Uohara A."/>
            <person name="Ohji S."/>
            <person name="Ichikawa N."/>
        </authorList>
    </citation>
    <scope>NUCLEOTIDE SEQUENCE [LARGE SCALE GENOMIC DNA]</scope>
    <source>
        <strain evidence="5 6">NBRC 109434</strain>
    </source>
</reference>
<protein>
    <submittedName>
        <fullName evidence="5">Sugar hydrolase</fullName>
    </submittedName>
</protein>
<dbReference type="SUPFAM" id="SSF52279">
    <property type="entry name" value="Beta-D-glucan exohydrolase, C-terminal domain"/>
    <property type="match status" value="1"/>
</dbReference>
<dbReference type="Pfam" id="PF00933">
    <property type="entry name" value="Glyco_hydro_3"/>
    <property type="match status" value="1"/>
</dbReference>
<dbReference type="GO" id="GO:0009044">
    <property type="term" value="F:xylan 1,4-beta-xylosidase activity"/>
    <property type="evidence" value="ECO:0007669"/>
    <property type="project" value="InterPro"/>
</dbReference>
<dbReference type="InterPro" id="IPR036881">
    <property type="entry name" value="Glyco_hydro_3_C_sf"/>
</dbReference>
<feature type="domain" description="Fibronectin type III-like" evidence="4">
    <location>
        <begin position="757"/>
        <end position="840"/>
    </location>
</feature>
<dbReference type="PANTHER" id="PTHR42721">
    <property type="entry name" value="SUGAR HYDROLASE-RELATED"/>
    <property type="match status" value="1"/>
</dbReference>
<evidence type="ECO:0000256" key="1">
    <source>
        <dbReference type="ARBA" id="ARBA00005336"/>
    </source>
</evidence>
<keyword evidence="3 5" id="KW-0378">Hydrolase</keyword>
<evidence type="ECO:0000313" key="5">
    <source>
        <dbReference type="EMBL" id="GEP69644.1"/>
    </source>
</evidence>
<dbReference type="InterPro" id="IPR013783">
    <property type="entry name" value="Ig-like_fold"/>
</dbReference>
<evidence type="ECO:0000256" key="2">
    <source>
        <dbReference type="ARBA" id="ARBA00022729"/>
    </source>
</evidence>
<dbReference type="Pfam" id="PF14310">
    <property type="entry name" value="Fn3-like"/>
    <property type="match status" value="1"/>
</dbReference>
<dbReference type="Pfam" id="PF01915">
    <property type="entry name" value="Glyco_hydro_3_C"/>
    <property type="match status" value="1"/>
</dbReference>
<name>A0A512PEK9_9CELL</name>
<dbReference type="OrthoDB" id="3187562at2"/>
<dbReference type="InterPro" id="IPR026891">
    <property type="entry name" value="Fn3-like"/>
</dbReference>
<gene>
    <name evidence="5" type="ORF">CSO01_23590</name>
</gene>
<dbReference type="CDD" id="cd23343">
    <property type="entry name" value="beta-trefoil_FSCN_BglX-like"/>
    <property type="match status" value="1"/>
</dbReference>
<dbReference type="Gene3D" id="3.40.50.1700">
    <property type="entry name" value="Glycoside hydrolase family 3 C-terminal domain"/>
    <property type="match status" value="1"/>
</dbReference>
<dbReference type="InterPro" id="IPR001764">
    <property type="entry name" value="Glyco_hydro_3_N"/>
</dbReference>
<organism evidence="5 6">
    <name type="scientific">Cellulomonas soli</name>
    <dbReference type="NCBI Taxonomy" id="931535"/>
    <lineage>
        <taxon>Bacteria</taxon>
        <taxon>Bacillati</taxon>
        <taxon>Actinomycetota</taxon>
        <taxon>Actinomycetes</taxon>
        <taxon>Micrococcales</taxon>
        <taxon>Cellulomonadaceae</taxon>
        <taxon>Cellulomonas</taxon>
    </lineage>
</organism>
<keyword evidence="6" id="KW-1185">Reference proteome</keyword>
<dbReference type="RefSeq" id="WP_146953389.1">
    <property type="nucleotide sequence ID" value="NZ_BAABBJ010000007.1"/>
</dbReference>
<dbReference type="InterPro" id="IPR017853">
    <property type="entry name" value="GH"/>
</dbReference>
<dbReference type="SMART" id="SM01217">
    <property type="entry name" value="Fn3_like"/>
    <property type="match status" value="1"/>
</dbReference>
<dbReference type="InterPro" id="IPR008999">
    <property type="entry name" value="Actin-crosslinking"/>
</dbReference>
<comment type="caution">
    <text evidence="5">The sequence shown here is derived from an EMBL/GenBank/DDBJ whole genome shotgun (WGS) entry which is preliminary data.</text>
</comment>
<dbReference type="InterPro" id="IPR002772">
    <property type="entry name" value="Glyco_hydro_3_C"/>
</dbReference>
<dbReference type="Gene3D" id="2.60.40.10">
    <property type="entry name" value="Immunoglobulins"/>
    <property type="match status" value="1"/>
</dbReference>
<dbReference type="Proteomes" id="UP000321798">
    <property type="component" value="Unassembled WGS sequence"/>
</dbReference>
<accession>A0A512PEK9</accession>
<evidence type="ECO:0000313" key="6">
    <source>
        <dbReference type="Proteomes" id="UP000321798"/>
    </source>
</evidence>
<evidence type="ECO:0000256" key="3">
    <source>
        <dbReference type="ARBA" id="ARBA00022801"/>
    </source>
</evidence>
<dbReference type="AlphaFoldDB" id="A0A512PEK9"/>
<dbReference type="EMBL" id="BKAL01000007">
    <property type="protein sequence ID" value="GEP69644.1"/>
    <property type="molecule type" value="Genomic_DNA"/>
</dbReference>
<sequence>MAPETQVHRTEAEAVVAPPAPADVLAALTPEEKLAFLHQRVPAVERLGLGAFTTGTEALHGLAWLGEATSFAQPVGMACSWDPRLLAQVGRVVGTEVRAKRVVDPRAGLNVWAPVVNLTRHPLWGRTEEGYSEDPDLTGVLATGYCAGLRGDDPDVWLTVPTLKHYLAYGNEVDRSAASSHLPPQTLREHELPAFRAALQAGVVGAVMPSYNQVNGRPNHVARELLDELRSWTPGSVAVVSDAQAPSSIVEIERYHPDHVSAHAAALRSGVDSYTENADDPRLTIERFTAALEAGLVTWADIDLAVLRVLELRAKTGELSGTDPYRVSADALDAPAHRALAREVARRGVVVLANAEGALPLTTPQVIALVGPFADVTLRDWYSGTLLYGTTLADGVRERYPDAELRVVDGIDRVALRDVSTGRYLAVDTTAGDAAVTAGALTPGSTFALTDWGQDVVTLRSDDTGAFLGGGGAFVRADAQEVDGWVVHELFVIHRHEDGTATFRHRASGRWLRVQRHTGVLVADGEEATATRFDLEVRRDGAAEIEQACAGADTVLVAVGNDPHIAGRETEDRPDLDLPPTARRAFDAAARRSRPVLVVVSSYPYAIEDETSRASAVVWSSHAGQELGHGVLDVLSGDVEPSGRLAQTWWRRVEDAGDLLDYDVVGSGQTYRYNAATPLFAFGHGLSYTQVTHESLELTATDAEAPAVTGAHTPARTPLLADPSLLDDTVLAADEGDPAEVRARITVTNTGPRPVDELVALYVQAPDDVPVPAPRSRLVSWTRVHLAPGERQVVELPVPLGTLAVWDVAARAPHPTGGPEVPGAFVVQPGTYRFVTGAHADDEAAVAVLTVRGPWAPVQDGTLLDASAFHAVSGVVTSDRDREAGACVEVVRDREDGWARYHRVHVGSPVSAVRVRVASRAWPSPQPALVRVEARPAGQEGWTALAAPVEVPAGDPYTWHDVVVPLTGPVAVGDVLDLRLQLGGAARVAEAGLV</sequence>
<proteinExistence type="inferred from homology"/>